<evidence type="ECO:0000256" key="2">
    <source>
        <dbReference type="ARBA" id="ARBA00012958"/>
    </source>
</evidence>
<dbReference type="InterPro" id="IPR035102">
    <property type="entry name" value="Phosphomevalonate_kinase"/>
</dbReference>
<comment type="pathway">
    <text evidence="1">Isoprenoid biosynthesis; isopentenyl diphosphate biosynthesis via mevalonate pathway; isopentenyl diphosphate from (R)-mevalonate: step 2/3.</text>
</comment>
<dbReference type="PANTHER" id="PTHR31814:SF2">
    <property type="entry name" value="PHOSPHOMEVALONATE KINASE"/>
    <property type="match status" value="1"/>
</dbReference>
<dbReference type="Pfam" id="PF00288">
    <property type="entry name" value="GHMP_kinases_N"/>
    <property type="match status" value="1"/>
</dbReference>
<dbReference type="KEGG" id="slr:L21SP2_2965"/>
<reference evidence="8 9" key="1">
    <citation type="journal article" date="2015" name="Stand. Genomic Sci.">
        <title>Complete genome sequence and description of Salinispira pacifica gen. nov., sp. nov., a novel spirochaete isolated form a hypersaline microbial mat.</title>
        <authorList>
            <person name="Ben Hania W."/>
            <person name="Joseph M."/>
            <person name="Schumann P."/>
            <person name="Bunk B."/>
            <person name="Fiebig A."/>
            <person name="Sproer C."/>
            <person name="Klenk H.P."/>
            <person name="Fardeau M.L."/>
            <person name="Spring S."/>
        </authorList>
    </citation>
    <scope>NUCLEOTIDE SEQUENCE [LARGE SCALE GENOMIC DNA]</scope>
    <source>
        <strain evidence="8 9">L21-RPul-D2</strain>
    </source>
</reference>
<dbReference type="OrthoDB" id="370979at2"/>
<protein>
    <recommendedName>
        <fullName evidence="2">phosphomevalonate kinase</fullName>
        <ecNumber evidence="2">2.7.4.2</ecNumber>
    </recommendedName>
</protein>
<keyword evidence="9" id="KW-1185">Reference proteome</keyword>
<proteinExistence type="predicted"/>
<feature type="domain" description="GHMP kinase N-terminal" evidence="7">
    <location>
        <begin position="8"/>
        <end position="92"/>
    </location>
</feature>
<name>V5WME2_9SPIO</name>
<accession>V5WME2</accession>
<keyword evidence="4" id="KW-0547">Nucleotide-binding</keyword>
<evidence type="ECO:0000313" key="8">
    <source>
        <dbReference type="EMBL" id="AHC16311.1"/>
    </source>
</evidence>
<evidence type="ECO:0000256" key="5">
    <source>
        <dbReference type="ARBA" id="ARBA00022777"/>
    </source>
</evidence>
<evidence type="ECO:0000259" key="7">
    <source>
        <dbReference type="Pfam" id="PF00288"/>
    </source>
</evidence>
<gene>
    <name evidence="8" type="ORF">L21SP2_2965</name>
</gene>
<keyword evidence="6" id="KW-0067">ATP-binding</keyword>
<evidence type="ECO:0000256" key="4">
    <source>
        <dbReference type="ARBA" id="ARBA00022741"/>
    </source>
</evidence>
<dbReference type="EC" id="2.7.4.2" evidence="2"/>
<dbReference type="InterPro" id="IPR020568">
    <property type="entry name" value="Ribosomal_Su5_D2-typ_SF"/>
</dbReference>
<organism evidence="8 9">
    <name type="scientific">Salinispira pacifica</name>
    <dbReference type="NCBI Taxonomy" id="1307761"/>
    <lineage>
        <taxon>Bacteria</taxon>
        <taxon>Pseudomonadati</taxon>
        <taxon>Spirochaetota</taxon>
        <taxon>Spirochaetia</taxon>
        <taxon>Spirochaetales</taxon>
        <taxon>Spirochaetaceae</taxon>
        <taxon>Salinispira</taxon>
    </lineage>
</organism>
<keyword evidence="3 8" id="KW-0808">Transferase</keyword>
<dbReference type="SUPFAM" id="SSF54211">
    <property type="entry name" value="Ribosomal protein S5 domain 2-like"/>
    <property type="match status" value="1"/>
</dbReference>
<dbReference type="PANTHER" id="PTHR31814">
    <property type="match status" value="1"/>
</dbReference>
<dbReference type="HOGENOM" id="CLU_1093675_0_0_12"/>
<dbReference type="EMBL" id="CP006939">
    <property type="protein sequence ID" value="AHC16311.1"/>
    <property type="molecule type" value="Genomic_DNA"/>
</dbReference>
<dbReference type="RefSeq" id="WP_024269208.1">
    <property type="nucleotide sequence ID" value="NC_023035.1"/>
</dbReference>
<dbReference type="InterPro" id="IPR014721">
    <property type="entry name" value="Ribsml_uS5_D2-typ_fold_subgr"/>
</dbReference>
<dbReference type="GO" id="GO:0004631">
    <property type="term" value="F:phosphomevalonate kinase activity"/>
    <property type="evidence" value="ECO:0007669"/>
    <property type="project" value="UniProtKB-EC"/>
</dbReference>
<evidence type="ECO:0000313" key="9">
    <source>
        <dbReference type="Proteomes" id="UP000018680"/>
    </source>
</evidence>
<dbReference type="Proteomes" id="UP000018680">
    <property type="component" value="Chromosome"/>
</dbReference>
<dbReference type="InterPro" id="IPR006204">
    <property type="entry name" value="GHMP_kinase_N_dom"/>
</dbReference>
<evidence type="ECO:0000256" key="3">
    <source>
        <dbReference type="ARBA" id="ARBA00022679"/>
    </source>
</evidence>
<dbReference type="GO" id="GO:0019287">
    <property type="term" value="P:isopentenyl diphosphate biosynthetic process, mevalonate pathway"/>
    <property type="evidence" value="ECO:0007669"/>
    <property type="project" value="TreeGrafter"/>
</dbReference>
<dbReference type="Gene3D" id="3.30.230.10">
    <property type="match status" value="1"/>
</dbReference>
<evidence type="ECO:0000256" key="6">
    <source>
        <dbReference type="ARBA" id="ARBA00022840"/>
    </source>
</evidence>
<evidence type="ECO:0000256" key="1">
    <source>
        <dbReference type="ARBA" id="ARBA00005017"/>
    </source>
</evidence>
<keyword evidence="5 8" id="KW-0418">Kinase</keyword>
<dbReference type="STRING" id="1307761.L21SP2_2965"/>
<sequence>MSDLEAMGLTVPGLEIEVDTRSFFRQGRKMGLGSSAAATVILASLMYAFSGDAVEHDTRKSRQEIAEIAVRAHRHAQGKRGSGYDILTSCYGSLGVFTGGEHPQWRHLRDDHPIFNLHSYSFPGPEEVDSREAVKKYHDWKIQSPGKSGQFFHDSQTLMKRMEESSSEDEVLRLITELRMLYTELGEVIGVGSWISPPSPFYEKSAWKGSGAGNELGLLFLSRSSRLELDAPYESLTPDHEGLRLFSSRGDAIL</sequence>
<dbReference type="eggNOG" id="COG1577">
    <property type="taxonomic scope" value="Bacteria"/>
</dbReference>
<dbReference type="GO" id="GO:0005524">
    <property type="term" value="F:ATP binding"/>
    <property type="evidence" value="ECO:0007669"/>
    <property type="project" value="UniProtKB-KW"/>
</dbReference>
<dbReference type="AlphaFoldDB" id="V5WME2"/>